<protein>
    <submittedName>
        <fullName evidence="1">Uncharacterized protein</fullName>
    </submittedName>
</protein>
<dbReference type="EMBL" id="QYCN01000034">
    <property type="protein sequence ID" value="RIY06940.1"/>
    <property type="molecule type" value="Genomic_DNA"/>
</dbReference>
<accession>A0A418QPH0</accession>
<dbReference type="Proteomes" id="UP000284250">
    <property type="component" value="Unassembled WGS sequence"/>
</dbReference>
<keyword evidence="2" id="KW-1185">Reference proteome</keyword>
<sequence length="74" mass="8355">MARKVNFELSESGLKRVLKNASGRVVSENLNRGVAITVIEKGQIVEVRPDKSRRVVRKTAPQPVHITERTLYLD</sequence>
<comment type="caution">
    <text evidence="1">The sequence shown here is derived from an EMBL/GenBank/DDBJ whole genome shotgun (WGS) entry which is preliminary data.</text>
</comment>
<evidence type="ECO:0000313" key="2">
    <source>
        <dbReference type="Proteomes" id="UP000284250"/>
    </source>
</evidence>
<reference evidence="1 2" key="1">
    <citation type="submission" date="2018-09" db="EMBL/GenBank/DDBJ databases">
        <authorList>
            <person name="Zeman M."/>
            <person name="Pardy F."/>
        </authorList>
    </citation>
    <scope>NUCLEOTIDE SEQUENCE [LARGE SCALE GENOMIC DNA]</scope>
    <source>
        <strain evidence="1 2">CCM 8852</strain>
    </source>
</reference>
<organism evidence="1 2">
    <name type="scientific">Hymenobacter rubripertinctus</name>
    <dbReference type="NCBI Taxonomy" id="2029981"/>
    <lineage>
        <taxon>Bacteria</taxon>
        <taxon>Pseudomonadati</taxon>
        <taxon>Bacteroidota</taxon>
        <taxon>Cytophagia</taxon>
        <taxon>Cytophagales</taxon>
        <taxon>Hymenobacteraceae</taxon>
        <taxon>Hymenobacter</taxon>
    </lineage>
</organism>
<dbReference type="OrthoDB" id="886293at2"/>
<proteinExistence type="predicted"/>
<reference evidence="1 2" key="2">
    <citation type="submission" date="2019-01" db="EMBL/GenBank/DDBJ databases">
        <title>Hymenobacter humicola sp. nov., isolated from soils in Antarctica.</title>
        <authorList>
            <person name="Sedlacek I."/>
            <person name="Holochova P."/>
            <person name="Kralova S."/>
            <person name="Pantucek R."/>
            <person name="Stankova E."/>
            <person name="Vrbovska V."/>
            <person name="Kristofova L."/>
            <person name="Svec P."/>
            <person name="Busse H.-J."/>
        </authorList>
    </citation>
    <scope>NUCLEOTIDE SEQUENCE [LARGE SCALE GENOMIC DNA]</scope>
    <source>
        <strain evidence="1 2">CCM 8852</strain>
    </source>
</reference>
<gene>
    <name evidence="1" type="ORF">D0T11_17620</name>
</gene>
<dbReference type="RefSeq" id="WP_119657128.1">
    <property type="nucleotide sequence ID" value="NZ_JBHUOI010000071.1"/>
</dbReference>
<dbReference type="AlphaFoldDB" id="A0A418QPH0"/>
<name>A0A418QPH0_9BACT</name>
<evidence type="ECO:0000313" key="1">
    <source>
        <dbReference type="EMBL" id="RIY06940.1"/>
    </source>
</evidence>